<organism evidence="2 3">
    <name type="scientific">Novosphingobium olei</name>
    <dbReference type="NCBI Taxonomy" id="2728851"/>
    <lineage>
        <taxon>Bacteria</taxon>
        <taxon>Pseudomonadati</taxon>
        <taxon>Pseudomonadota</taxon>
        <taxon>Alphaproteobacteria</taxon>
        <taxon>Sphingomonadales</taxon>
        <taxon>Sphingomonadaceae</taxon>
        <taxon>Novosphingobium</taxon>
    </lineage>
</organism>
<proteinExistence type="predicted"/>
<keyword evidence="3" id="KW-1185">Reference proteome</keyword>
<evidence type="ECO:0000313" key="2">
    <source>
        <dbReference type="EMBL" id="NML96024.1"/>
    </source>
</evidence>
<gene>
    <name evidence="2" type="ORF">HHL27_20355</name>
</gene>
<evidence type="ECO:0000313" key="3">
    <source>
        <dbReference type="Proteomes" id="UP000583556"/>
    </source>
</evidence>
<dbReference type="AlphaFoldDB" id="A0A7Y0GCI5"/>
<protein>
    <submittedName>
        <fullName evidence="2">RES family NAD+ phosphorylase</fullName>
    </submittedName>
</protein>
<dbReference type="SMART" id="SM00953">
    <property type="entry name" value="RES"/>
    <property type="match status" value="1"/>
</dbReference>
<accession>A0A7Y0GCI5</accession>
<dbReference type="InterPro" id="IPR014914">
    <property type="entry name" value="RES_dom"/>
</dbReference>
<dbReference type="EMBL" id="JABBGM010000015">
    <property type="protein sequence ID" value="NML96024.1"/>
    <property type="molecule type" value="Genomic_DNA"/>
</dbReference>
<evidence type="ECO:0000259" key="1">
    <source>
        <dbReference type="SMART" id="SM00953"/>
    </source>
</evidence>
<comment type="caution">
    <text evidence="2">The sequence shown here is derived from an EMBL/GenBank/DDBJ whole genome shotgun (WGS) entry which is preliminary data.</text>
</comment>
<dbReference type="Proteomes" id="UP000583556">
    <property type="component" value="Unassembled WGS sequence"/>
</dbReference>
<dbReference type="Pfam" id="PF08808">
    <property type="entry name" value="RES"/>
    <property type="match status" value="1"/>
</dbReference>
<reference evidence="2 3" key="1">
    <citation type="submission" date="2020-04" db="EMBL/GenBank/DDBJ databases">
        <title>Novosphingobium sp. TW-4 isolated from soil.</title>
        <authorList>
            <person name="Dahal R.H."/>
            <person name="Chaudhary D.K."/>
        </authorList>
    </citation>
    <scope>NUCLEOTIDE SEQUENCE [LARGE SCALE GENOMIC DNA]</scope>
    <source>
        <strain evidence="2 3">TW-4</strain>
    </source>
</reference>
<name>A0A7Y0GCI5_9SPHN</name>
<sequence length="241" mass="26758">MWTPTALASEFRDWQGEGWRVVEAQHRISTNRLADTADDQHRLELLADAVKPDIPPEARGLHYLLASPFRYGHRSESRFRRADERPGIFYAAQTEATAIAETAYWRLRFFARSPGFDPPATTSEHTSFTVAIATARAIDLTQPPFDGELARWTDPADYAPCQELATAAREARAELIRTRSARDPAAGCNLVVLAPAAFASPDPVVRRTWHLRFEGGRLSALSAFPGDDRFVFTASQFGLAG</sequence>
<feature type="domain" description="RES" evidence="1">
    <location>
        <begin position="68"/>
        <end position="204"/>
    </location>
</feature>
<dbReference type="RefSeq" id="WP_169495225.1">
    <property type="nucleotide sequence ID" value="NZ_JABBGM010000015.1"/>
</dbReference>